<evidence type="ECO:0000313" key="1">
    <source>
        <dbReference type="EnsemblMetazoa" id="OVOC4246.1"/>
    </source>
</evidence>
<dbReference type="EMBL" id="CMVM020000129">
    <property type="status" value="NOT_ANNOTATED_CDS"/>
    <property type="molecule type" value="Genomic_DNA"/>
</dbReference>
<organism evidence="1 2">
    <name type="scientific">Onchocerca volvulus</name>
    <dbReference type="NCBI Taxonomy" id="6282"/>
    <lineage>
        <taxon>Eukaryota</taxon>
        <taxon>Metazoa</taxon>
        <taxon>Ecdysozoa</taxon>
        <taxon>Nematoda</taxon>
        <taxon>Chromadorea</taxon>
        <taxon>Rhabditida</taxon>
        <taxon>Spirurina</taxon>
        <taxon>Spiruromorpha</taxon>
        <taxon>Filarioidea</taxon>
        <taxon>Onchocercidae</taxon>
        <taxon>Onchocerca</taxon>
    </lineage>
</organism>
<reference evidence="1" key="2">
    <citation type="submission" date="2022-06" db="UniProtKB">
        <authorList>
            <consortium name="EnsemblMetazoa"/>
        </authorList>
    </citation>
    <scope>IDENTIFICATION</scope>
</reference>
<evidence type="ECO:0000313" key="2">
    <source>
        <dbReference type="Proteomes" id="UP000024404"/>
    </source>
</evidence>
<keyword evidence="2" id="KW-1185">Reference proteome</keyword>
<name>A0A8R1XU32_ONCVO</name>
<proteinExistence type="predicted"/>
<dbReference type="Proteomes" id="UP000024404">
    <property type="component" value="Unassembled WGS sequence"/>
</dbReference>
<dbReference type="AlphaFoldDB" id="A0A8R1XU32"/>
<dbReference type="EnsemblMetazoa" id="OVOC4246.1">
    <property type="protein sequence ID" value="OVOC4246.1"/>
    <property type="gene ID" value="WBGene00241055"/>
</dbReference>
<sequence length="63" mass="7195">MSVFVLPSLTADQQGEWLSRVLHHSTNRKHSSVRVNSIVSVEVLVEPKYENAHKLMYTVCTNK</sequence>
<accession>A0A8R1XU32</accession>
<protein>
    <submittedName>
        <fullName evidence="1">Uncharacterized protein</fullName>
    </submittedName>
</protein>
<reference evidence="2" key="1">
    <citation type="submission" date="2013-10" db="EMBL/GenBank/DDBJ databases">
        <title>Genome sequencing of Onchocerca volvulus.</title>
        <authorList>
            <person name="Cotton J."/>
            <person name="Tsai J."/>
            <person name="Stanley E."/>
            <person name="Tracey A."/>
            <person name="Holroyd N."/>
            <person name="Lustigman S."/>
            <person name="Berriman M."/>
        </authorList>
    </citation>
    <scope>NUCLEOTIDE SEQUENCE</scope>
</reference>